<evidence type="ECO:0000313" key="2">
    <source>
        <dbReference type="EMBL" id="KAF0134969.1"/>
    </source>
</evidence>
<dbReference type="CDD" id="cd01994">
    <property type="entry name" value="AANH_PF0828-like"/>
    <property type="match status" value="1"/>
</dbReference>
<dbReference type="PANTHER" id="PTHR12196">
    <property type="entry name" value="DOMAIN OF UNKNOWN FUNCTION 71 DUF71 -CONTAINING PROTEIN"/>
    <property type="match status" value="1"/>
</dbReference>
<gene>
    <name evidence="2" type="ORF">FD145_350</name>
</gene>
<dbReference type="GO" id="GO:0017183">
    <property type="term" value="P:protein histidyl modification to diphthamide"/>
    <property type="evidence" value="ECO:0007669"/>
    <property type="project" value="TreeGrafter"/>
</dbReference>
<dbReference type="GO" id="GO:0017178">
    <property type="term" value="F:diphthine-ammonia ligase activity"/>
    <property type="evidence" value="ECO:0007669"/>
    <property type="project" value="TreeGrafter"/>
</dbReference>
<dbReference type="NCBIfam" id="TIGR00290">
    <property type="entry name" value="MJ0570_dom"/>
    <property type="match status" value="1"/>
</dbReference>
<dbReference type="InterPro" id="IPR030662">
    <property type="entry name" value="DPH6/MJ0570"/>
</dbReference>
<protein>
    <recommendedName>
        <fullName evidence="1">Diphthamide synthase domain-containing protein</fullName>
    </recommendedName>
</protein>
<dbReference type="AlphaFoldDB" id="A0A833L251"/>
<name>A0A833L251_UNCSA</name>
<dbReference type="Gene3D" id="3.90.1490.10">
    <property type="entry name" value="putative n-type atp pyrophosphatase, domain 2"/>
    <property type="match status" value="1"/>
</dbReference>
<dbReference type="PANTHER" id="PTHR12196:SF2">
    <property type="entry name" value="DIPHTHINE--AMMONIA LIGASE"/>
    <property type="match status" value="1"/>
</dbReference>
<dbReference type="PIRSF" id="PIRSF039123">
    <property type="entry name" value="Diphthamide_synthase"/>
    <property type="match status" value="1"/>
</dbReference>
<dbReference type="SUPFAM" id="SSF52402">
    <property type="entry name" value="Adenine nucleotide alpha hydrolases-like"/>
    <property type="match status" value="1"/>
</dbReference>
<evidence type="ECO:0000259" key="1">
    <source>
        <dbReference type="Pfam" id="PF01902"/>
    </source>
</evidence>
<feature type="domain" description="Diphthamide synthase" evidence="1">
    <location>
        <begin position="4"/>
        <end position="211"/>
    </location>
</feature>
<dbReference type="Pfam" id="PF01902">
    <property type="entry name" value="Diphthami_syn_2"/>
    <property type="match status" value="1"/>
</dbReference>
<dbReference type="EMBL" id="WPAF01000003">
    <property type="protein sequence ID" value="KAF0134969.1"/>
    <property type="molecule type" value="Genomic_DNA"/>
</dbReference>
<sequence length="224" mass="25523">MKQIIASWSGGKDSCFACYKALQSGLEVSYILNSISKKFKRSSFHGVREKLLELQSENIGIPLCKNWVTAKSYENSFKALIRKLKPRGVIFGDIDLQEHRDWIERVCREIGVKPYMPLWGSDQEKLLIEFVEAGFKAIVVAANAKIFGKEWLGRKVDKKFLADLKKLPVTPCGELGEYHTFVIDGPLFRKPVEISYGKTVLRRGYWFLDLEPCLPACRSGRVTT</sequence>
<proteinExistence type="predicted"/>
<reference evidence="2 3" key="1">
    <citation type="submission" date="2019-12" db="EMBL/GenBank/DDBJ databases">
        <authorList>
            <person name="Wolfe R."/>
            <person name="Danczak R."/>
            <person name="Wilkins M."/>
        </authorList>
    </citation>
    <scope>NUCLEOTIDE SEQUENCE [LARGE SCALE GENOMIC DNA]</scope>
    <source>
        <strain evidence="2">X2_MaxBin.013</strain>
    </source>
</reference>
<comment type="caution">
    <text evidence="2">The sequence shown here is derived from an EMBL/GenBank/DDBJ whole genome shotgun (WGS) entry which is preliminary data.</text>
</comment>
<evidence type="ECO:0000313" key="3">
    <source>
        <dbReference type="Proteomes" id="UP000488506"/>
    </source>
</evidence>
<organism evidence="2 3">
    <name type="scientific">Candidatus Saganbacteria bacterium</name>
    <dbReference type="NCBI Taxonomy" id="2575572"/>
    <lineage>
        <taxon>Bacteria</taxon>
        <taxon>Bacillati</taxon>
        <taxon>Saganbacteria</taxon>
    </lineage>
</organism>
<dbReference type="InterPro" id="IPR014729">
    <property type="entry name" value="Rossmann-like_a/b/a_fold"/>
</dbReference>
<accession>A0A833L251</accession>
<dbReference type="InterPro" id="IPR002761">
    <property type="entry name" value="Diphthami_syn_dom"/>
</dbReference>
<dbReference type="Proteomes" id="UP000488506">
    <property type="component" value="Unassembled WGS sequence"/>
</dbReference>
<dbReference type="Gene3D" id="3.40.50.620">
    <property type="entry name" value="HUPs"/>
    <property type="match status" value="1"/>
</dbReference>